<feature type="region of interest" description="Disordered" evidence="1">
    <location>
        <begin position="173"/>
        <end position="214"/>
    </location>
</feature>
<gene>
    <name evidence="2" type="ORF">FSP39_006262</name>
</gene>
<name>A0AA88Y9E5_PINIB</name>
<feature type="region of interest" description="Disordered" evidence="1">
    <location>
        <begin position="267"/>
        <end position="307"/>
    </location>
</feature>
<evidence type="ECO:0000313" key="3">
    <source>
        <dbReference type="Proteomes" id="UP001186944"/>
    </source>
</evidence>
<dbReference type="AlphaFoldDB" id="A0AA88Y9E5"/>
<feature type="region of interest" description="Disordered" evidence="1">
    <location>
        <begin position="469"/>
        <end position="506"/>
    </location>
</feature>
<feature type="compositionally biased region" description="Basic and acidic residues" evidence="1">
    <location>
        <begin position="123"/>
        <end position="132"/>
    </location>
</feature>
<feature type="region of interest" description="Disordered" evidence="1">
    <location>
        <begin position="1"/>
        <end position="156"/>
    </location>
</feature>
<sequence length="558" mass="63985">MADGKPAGQHVKILVPEGHKHRDEDSPDDDLKEGRISEVPTTPPSARRDTSVSQTVSRDGRSSEVPTTSQSQRVDISRIQSAYSERCHSRSNFPDVLSEYGDEEDTRVREKENKKKKKKVKSKDHDEEELREKRRKRREERYMNVMDEISNKPEGSQYYSKKVSGIAIAVQKYEQMNKPATPRTPRTPRSSDDEEPKREIPRFKPKKEKHVLTSNTEHLKHISKTDIAKIIELQDRLIREGKLRTQADIDKFREDVKNPMVLSSYLRSTKKTDKSSESTQQGDVSTVGLPPGIPGRSLSHISERSSRPITRQDGWAITQQFQHKHDQSTKQNLSPVQLAKQAAQDLDKRFPKTQMPPLKCFTIDLGEKPPDPEEIKKEIELKVRVKQRKKFLRKLHRMHQLSMANNAATNRILEKHDDIMHLLEGNSLRDVVSVLPAPEDAYISQDDLRVPDPGEQFANYYDNMPPSRASLRSKLDSQKGSRESLVSRESLASRSSSKESGLRRRHTFNVKQASIAEKIPPIPLTMDEIRSNAKIMEAKCLSSYWTNYMKAGKKTEIF</sequence>
<proteinExistence type="predicted"/>
<keyword evidence="3" id="KW-1185">Reference proteome</keyword>
<evidence type="ECO:0000256" key="1">
    <source>
        <dbReference type="SAM" id="MobiDB-lite"/>
    </source>
</evidence>
<feature type="compositionally biased region" description="Basic and acidic residues" evidence="1">
    <location>
        <begin position="189"/>
        <end position="202"/>
    </location>
</feature>
<comment type="caution">
    <text evidence="2">The sequence shown here is derived from an EMBL/GenBank/DDBJ whole genome shotgun (WGS) entry which is preliminary data.</text>
</comment>
<evidence type="ECO:0000313" key="2">
    <source>
        <dbReference type="EMBL" id="KAK3097089.1"/>
    </source>
</evidence>
<accession>A0AA88Y9E5</accession>
<protein>
    <submittedName>
        <fullName evidence="2">Uncharacterized protein</fullName>
    </submittedName>
</protein>
<organism evidence="2 3">
    <name type="scientific">Pinctada imbricata</name>
    <name type="common">Atlantic pearl-oyster</name>
    <name type="synonym">Pinctada martensii</name>
    <dbReference type="NCBI Taxonomy" id="66713"/>
    <lineage>
        <taxon>Eukaryota</taxon>
        <taxon>Metazoa</taxon>
        <taxon>Spiralia</taxon>
        <taxon>Lophotrochozoa</taxon>
        <taxon>Mollusca</taxon>
        <taxon>Bivalvia</taxon>
        <taxon>Autobranchia</taxon>
        <taxon>Pteriomorphia</taxon>
        <taxon>Pterioida</taxon>
        <taxon>Pterioidea</taxon>
        <taxon>Pteriidae</taxon>
        <taxon>Pinctada</taxon>
    </lineage>
</organism>
<reference evidence="2" key="1">
    <citation type="submission" date="2019-08" db="EMBL/GenBank/DDBJ databases">
        <title>The improved chromosome-level genome for the pearl oyster Pinctada fucata martensii using PacBio sequencing and Hi-C.</title>
        <authorList>
            <person name="Zheng Z."/>
        </authorList>
    </citation>
    <scope>NUCLEOTIDE SEQUENCE</scope>
    <source>
        <strain evidence="2">ZZ-2019</strain>
        <tissue evidence="2">Adductor muscle</tissue>
    </source>
</reference>
<dbReference type="Proteomes" id="UP001186944">
    <property type="component" value="Unassembled WGS sequence"/>
</dbReference>
<dbReference type="EMBL" id="VSWD01000007">
    <property type="protein sequence ID" value="KAK3097089.1"/>
    <property type="molecule type" value="Genomic_DNA"/>
</dbReference>
<feature type="compositionally biased region" description="Basic and acidic residues" evidence="1">
    <location>
        <begin position="473"/>
        <end position="486"/>
    </location>
</feature>
<feature type="compositionally biased region" description="Polar residues" evidence="1">
    <location>
        <begin position="64"/>
        <end position="83"/>
    </location>
</feature>